<dbReference type="PANTHER" id="PTHR46555">
    <property type="entry name" value="UBIQUITIN-LIKE PROTEIN 4A"/>
    <property type="match status" value="1"/>
</dbReference>
<dbReference type="EMBL" id="QGMJ01000844">
    <property type="protein sequence ID" value="TVY33207.1"/>
    <property type="molecule type" value="Genomic_DNA"/>
</dbReference>
<dbReference type="InterPro" id="IPR049256">
    <property type="entry name" value="Get5_C"/>
</dbReference>
<dbReference type="InterPro" id="IPR029071">
    <property type="entry name" value="Ubiquitin-like_domsf"/>
</dbReference>
<evidence type="ECO:0000256" key="1">
    <source>
        <dbReference type="ARBA" id="ARBA00004514"/>
    </source>
</evidence>
<dbReference type="Pfam" id="PF17183">
    <property type="entry name" value="Get5_C"/>
    <property type="match status" value="1"/>
</dbReference>
<dbReference type="SUPFAM" id="SSF54236">
    <property type="entry name" value="Ubiquitin-like"/>
    <property type="match status" value="1"/>
</dbReference>
<sequence length="219" mass="23841">MSYLGSAFEKNKPRQINMTELAFAKSFLTSLDGRPNKLGPDHIEDPRTYPARSAFILPKSTGPPLAKKTKLAPGAEASITVSLKSLRNPPLNVTLFSQPLSTSIFSLKEQLSSETSIPVSALRILYSKKPVGDSKVLKDVVEEGKGKVEFSVMVIGGAAAIKKGVEETEPMEGVMGQGGEVLKTDEFWSDLKGFLVQRLKDENEGERVWGIFKAVVDKS</sequence>
<dbReference type="Proteomes" id="UP000462212">
    <property type="component" value="Unassembled WGS sequence"/>
</dbReference>
<comment type="caution">
    <text evidence="4">The sequence shown here is derived from an EMBL/GenBank/DDBJ whole genome shotgun (WGS) entry which is preliminary data.</text>
</comment>
<dbReference type="InterPro" id="IPR047154">
    <property type="entry name" value="UBL4A-like"/>
</dbReference>
<dbReference type="PROSITE" id="PS50053">
    <property type="entry name" value="UBIQUITIN_2"/>
    <property type="match status" value="1"/>
</dbReference>
<evidence type="ECO:0000313" key="4">
    <source>
        <dbReference type="EMBL" id="TVY33207.1"/>
    </source>
</evidence>
<name>A0A8H8REV8_9HELO</name>
<accession>A0A8H8REV8</accession>
<dbReference type="Pfam" id="PF12754">
    <property type="entry name" value="Get5_N"/>
    <property type="match status" value="1"/>
</dbReference>
<dbReference type="Gene3D" id="3.10.20.90">
    <property type="entry name" value="Phosphatidylinositol 3-kinase Catalytic Subunit, Chain A, domain 1"/>
    <property type="match status" value="1"/>
</dbReference>
<dbReference type="InterPro" id="IPR000626">
    <property type="entry name" value="Ubiquitin-like_dom"/>
</dbReference>
<evidence type="ECO:0000259" key="3">
    <source>
        <dbReference type="PROSITE" id="PS50053"/>
    </source>
</evidence>
<gene>
    <name evidence="4" type="ORF">LSUB1_G007203</name>
</gene>
<dbReference type="Gene3D" id="1.10.286.70">
    <property type="entry name" value="Get5 dimerization domain"/>
    <property type="match status" value="1"/>
</dbReference>
<dbReference type="AlphaFoldDB" id="A0A8H8REV8"/>
<protein>
    <recommendedName>
        <fullName evidence="3">Ubiquitin-like domain-containing protein</fullName>
    </recommendedName>
</protein>
<keyword evidence="2" id="KW-0963">Cytoplasm</keyword>
<proteinExistence type="predicted"/>
<dbReference type="InterPro" id="IPR024737">
    <property type="entry name" value="Get5_N"/>
</dbReference>
<dbReference type="OrthoDB" id="5366541at2759"/>
<evidence type="ECO:0000256" key="2">
    <source>
        <dbReference type="ARBA" id="ARBA00022490"/>
    </source>
</evidence>
<evidence type="ECO:0000313" key="5">
    <source>
        <dbReference type="Proteomes" id="UP000462212"/>
    </source>
</evidence>
<dbReference type="PANTHER" id="PTHR46555:SF1">
    <property type="entry name" value="UBIQUITIN-LIKE PROTEIN 4A"/>
    <property type="match status" value="1"/>
</dbReference>
<dbReference type="GO" id="GO:0006620">
    <property type="term" value="P:post-translational protein targeting to endoplasmic reticulum membrane"/>
    <property type="evidence" value="ECO:0007669"/>
    <property type="project" value="InterPro"/>
</dbReference>
<comment type="subcellular location">
    <subcellularLocation>
        <location evidence="1">Cytoplasm</location>
        <location evidence="1">Cytosol</location>
    </subcellularLocation>
</comment>
<keyword evidence="5" id="KW-1185">Reference proteome</keyword>
<dbReference type="GO" id="GO:0005829">
    <property type="term" value="C:cytosol"/>
    <property type="evidence" value="ECO:0007669"/>
    <property type="project" value="UniProtKB-SubCell"/>
</dbReference>
<organism evidence="4 5">
    <name type="scientific">Lachnellula subtilissima</name>
    <dbReference type="NCBI Taxonomy" id="602034"/>
    <lineage>
        <taxon>Eukaryota</taxon>
        <taxon>Fungi</taxon>
        <taxon>Dikarya</taxon>
        <taxon>Ascomycota</taxon>
        <taxon>Pezizomycotina</taxon>
        <taxon>Leotiomycetes</taxon>
        <taxon>Helotiales</taxon>
        <taxon>Lachnaceae</taxon>
        <taxon>Lachnellula</taxon>
    </lineage>
</organism>
<reference evidence="4 5" key="1">
    <citation type="submission" date="2018-05" db="EMBL/GenBank/DDBJ databases">
        <title>Genome sequencing and assembly of the regulated plant pathogen Lachnellula willkommii and related sister species for the development of diagnostic species identification markers.</title>
        <authorList>
            <person name="Giroux E."/>
            <person name="Bilodeau G."/>
        </authorList>
    </citation>
    <scope>NUCLEOTIDE SEQUENCE [LARGE SCALE GENOMIC DNA]</scope>
    <source>
        <strain evidence="4 5">CBS 197.66</strain>
    </source>
</reference>
<feature type="domain" description="Ubiquitin-like" evidence="3">
    <location>
        <begin position="79"/>
        <end position="157"/>
    </location>
</feature>